<sequence>MNNVGKLLSCRISFLLSPNINGELDLYLEKGEEYGWVMMCSCFSRWISCEDTLRRMMLLGRGDGATVWLVGEASHGLLSLNRQSVIGEKETRWLEEGDG</sequence>
<evidence type="ECO:0000313" key="3">
    <source>
        <dbReference type="EMBL" id="KAJ6984078.1"/>
    </source>
</evidence>
<comment type="caution">
    <text evidence="3">The sequence shown here is derived from an EMBL/GenBank/DDBJ whole genome shotgun (WGS) entry which is preliminary data.</text>
</comment>
<reference evidence="3" key="1">
    <citation type="journal article" date="2023" name="Mol. Ecol. Resour.">
        <title>Chromosome-level genome assembly of a triploid poplar Populus alba 'Berolinensis'.</title>
        <authorList>
            <person name="Chen S."/>
            <person name="Yu Y."/>
            <person name="Wang X."/>
            <person name="Wang S."/>
            <person name="Zhang T."/>
            <person name="Zhou Y."/>
            <person name="He R."/>
            <person name="Meng N."/>
            <person name="Wang Y."/>
            <person name="Liu W."/>
            <person name="Liu Z."/>
            <person name="Liu J."/>
            <person name="Guo Q."/>
            <person name="Huang H."/>
            <person name="Sederoff R.R."/>
            <person name="Wang G."/>
            <person name="Qu G."/>
            <person name="Chen S."/>
        </authorList>
    </citation>
    <scope>NUCLEOTIDE SEQUENCE</scope>
    <source>
        <strain evidence="3">SC-2020</strain>
    </source>
</reference>
<protein>
    <submittedName>
        <fullName evidence="3">Uncharacterized protein</fullName>
    </submittedName>
</protein>
<gene>
    <name evidence="1" type="ORF">NC653_022333</name>
    <name evidence="2" type="ORF">NC653_022338</name>
    <name evidence="3" type="ORF">NC653_022341</name>
</gene>
<dbReference type="EMBL" id="JAQIZT010000009">
    <property type="protein sequence ID" value="KAJ6984074.1"/>
    <property type="molecule type" value="Genomic_DNA"/>
</dbReference>
<evidence type="ECO:0000313" key="4">
    <source>
        <dbReference type="Proteomes" id="UP001164929"/>
    </source>
</evidence>
<accession>A0AAD6MEI3</accession>
<dbReference type="Proteomes" id="UP001164929">
    <property type="component" value="Chromosome 9"/>
</dbReference>
<organism evidence="3 4">
    <name type="scientific">Populus alba x Populus x berolinensis</name>
    <dbReference type="NCBI Taxonomy" id="444605"/>
    <lineage>
        <taxon>Eukaryota</taxon>
        <taxon>Viridiplantae</taxon>
        <taxon>Streptophyta</taxon>
        <taxon>Embryophyta</taxon>
        <taxon>Tracheophyta</taxon>
        <taxon>Spermatophyta</taxon>
        <taxon>Magnoliopsida</taxon>
        <taxon>eudicotyledons</taxon>
        <taxon>Gunneridae</taxon>
        <taxon>Pentapetalae</taxon>
        <taxon>rosids</taxon>
        <taxon>fabids</taxon>
        <taxon>Malpighiales</taxon>
        <taxon>Salicaceae</taxon>
        <taxon>Saliceae</taxon>
        <taxon>Populus</taxon>
    </lineage>
</organism>
<dbReference type="EMBL" id="JAQIZT010000009">
    <property type="protein sequence ID" value="KAJ6984069.1"/>
    <property type="molecule type" value="Genomic_DNA"/>
</dbReference>
<proteinExistence type="predicted"/>
<evidence type="ECO:0000313" key="2">
    <source>
        <dbReference type="EMBL" id="KAJ6984074.1"/>
    </source>
</evidence>
<dbReference type="EMBL" id="JAQIZT010000009">
    <property type="protein sequence ID" value="KAJ6984078.1"/>
    <property type="molecule type" value="Genomic_DNA"/>
</dbReference>
<keyword evidence="4" id="KW-1185">Reference proteome</keyword>
<evidence type="ECO:0000313" key="1">
    <source>
        <dbReference type="EMBL" id="KAJ6984069.1"/>
    </source>
</evidence>
<name>A0AAD6MEI3_9ROSI</name>
<dbReference type="AlphaFoldDB" id="A0AAD6MEI3"/>